<feature type="region of interest" description="Disordered" evidence="3">
    <location>
        <begin position="132"/>
        <end position="171"/>
    </location>
</feature>
<feature type="compositionally biased region" description="Polar residues" evidence="3">
    <location>
        <begin position="153"/>
        <end position="169"/>
    </location>
</feature>
<dbReference type="PROSITE" id="PS00786">
    <property type="entry name" value="5_NUCLEOTIDASE_2"/>
    <property type="match status" value="1"/>
</dbReference>
<dbReference type="InterPro" id="IPR029052">
    <property type="entry name" value="Metallo-depent_PP-like"/>
</dbReference>
<dbReference type="RefSeq" id="WP_301249341.1">
    <property type="nucleotide sequence ID" value="NZ_JAROCD010000016.1"/>
</dbReference>
<evidence type="ECO:0000256" key="2">
    <source>
        <dbReference type="RuleBase" id="RU362119"/>
    </source>
</evidence>
<dbReference type="InterPro" id="IPR006146">
    <property type="entry name" value="5'-Nucleotdase_CS"/>
</dbReference>
<evidence type="ECO:0000313" key="7">
    <source>
        <dbReference type="Proteomes" id="UP001174205"/>
    </source>
</evidence>
<dbReference type="PANTHER" id="PTHR11575:SF6">
    <property type="entry name" value="2',3'-CYCLIC-NUCLEOTIDE 2'-PHOSPHODIESTERASE_3'-NUCLEOTIDASE"/>
    <property type="match status" value="1"/>
</dbReference>
<keyword evidence="2" id="KW-0547">Nucleotide-binding</keyword>
<name>A0ABT8JJE1_9BACL</name>
<protein>
    <submittedName>
        <fullName evidence="6">Bifunctional UDP-sugar hydrolase/5'-nucleotidase</fullName>
    </submittedName>
</protein>
<dbReference type="PRINTS" id="PR01607">
    <property type="entry name" value="APYRASEFAMLY"/>
</dbReference>
<feature type="domain" description="Calcineurin-like phosphoesterase" evidence="4">
    <location>
        <begin position="12"/>
        <end position="297"/>
    </location>
</feature>
<keyword evidence="1" id="KW-0732">Signal</keyword>
<organism evidence="6 7">
    <name type="scientific">Paenibacillus vandeheii</name>
    <dbReference type="NCBI Taxonomy" id="3035917"/>
    <lineage>
        <taxon>Bacteria</taxon>
        <taxon>Bacillati</taxon>
        <taxon>Bacillota</taxon>
        <taxon>Bacilli</taxon>
        <taxon>Bacillales</taxon>
        <taxon>Paenibacillaceae</taxon>
        <taxon>Paenibacillus</taxon>
    </lineage>
</organism>
<proteinExistence type="inferred from homology"/>
<dbReference type="Gene3D" id="3.90.780.10">
    <property type="entry name" value="5'-Nucleotidase, C-terminal domain"/>
    <property type="match status" value="1"/>
</dbReference>
<dbReference type="Proteomes" id="UP001174205">
    <property type="component" value="Unassembled WGS sequence"/>
</dbReference>
<dbReference type="Gene3D" id="3.60.21.10">
    <property type="match status" value="1"/>
</dbReference>
<dbReference type="PANTHER" id="PTHR11575">
    <property type="entry name" value="5'-NUCLEOTIDASE-RELATED"/>
    <property type="match status" value="1"/>
</dbReference>
<dbReference type="Pfam" id="PF02872">
    <property type="entry name" value="5_nucleotid_C"/>
    <property type="match status" value="1"/>
</dbReference>
<evidence type="ECO:0000256" key="1">
    <source>
        <dbReference type="ARBA" id="ARBA00022729"/>
    </source>
</evidence>
<accession>A0ABT8JJE1</accession>
<dbReference type="InterPro" id="IPR008334">
    <property type="entry name" value="5'-Nucleotdase_C"/>
</dbReference>
<evidence type="ECO:0000256" key="3">
    <source>
        <dbReference type="SAM" id="MobiDB-lite"/>
    </source>
</evidence>
<dbReference type="InterPro" id="IPR006179">
    <property type="entry name" value="5_nucleotidase/apyrase"/>
</dbReference>
<evidence type="ECO:0000259" key="4">
    <source>
        <dbReference type="Pfam" id="PF00149"/>
    </source>
</evidence>
<feature type="domain" description="5'-Nucleotidase C-terminal" evidence="5">
    <location>
        <begin position="392"/>
        <end position="545"/>
    </location>
</feature>
<sequence length="584" mass="64211">MTSITTTSSFDIMVTSDLHGAIRPIHYNTNAYRPAGLALLASLIRRERERSPELLLVDNGDLLQGSPLASYAASFVSDHEVHPFINVLNELGYDAAVMGNHEFNYGQDFLRKAVEDSHFPWLSANIVVDRHKEDQGREDESLTSQHSADDQPSYKTYQDNTTVTHSYGGNTEKEAPTIAPLGAGIPAFGPPYLIKTLSSGVKIALLGATTHYIPNWEHPKNIEGLHFLDALETIRAWVGYIREHEQPDVLVVSYHGGFESDLETGEPAERLTGENQAYAICRDIEGIDVLLTGHQHRQLTADIHGVTVIQPGFSGNGVGHVSVELDRLSNGKWQIAGKQARLLLLDENSDVQPDAAVMKLTDELEAKAQAWLDQPIGEVAGDLSIADPAALRLAAHPFIAFVHQVQMEATGAQISNTALLSEEARGFGSLITVRDVLSNFIYPNTLTVMELSGQDIRDALEQTARYFEVEASGEVIVNPAYMQPKPQHYNYDMWAGIEYELDISKPAGSRVVKLEREGIPVAMDATYSVVMNSYRAAGGGDYAMYPGKKVLHEGATDMAALVEDYIRRHQPLTVEQANNWQVVG</sequence>
<keyword evidence="7" id="KW-1185">Reference proteome</keyword>
<gene>
    <name evidence="6" type="ORF">P5G61_27150</name>
</gene>
<dbReference type="SUPFAM" id="SSF55816">
    <property type="entry name" value="5'-nucleotidase (syn. UDP-sugar hydrolase), C-terminal domain"/>
    <property type="match status" value="1"/>
</dbReference>
<dbReference type="Pfam" id="PF00149">
    <property type="entry name" value="Metallophos"/>
    <property type="match status" value="1"/>
</dbReference>
<reference evidence="6" key="1">
    <citation type="submission" date="2023-03" db="EMBL/GenBank/DDBJ databases">
        <title>MT1 and MT2 Draft Genomes of Novel Species.</title>
        <authorList>
            <person name="Venkateswaran K."/>
        </authorList>
    </citation>
    <scope>NUCLEOTIDE SEQUENCE</scope>
    <source>
        <strain evidence="6">F6_3S_P_1C</strain>
    </source>
</reference>
<comment type="similarity">
    <text evidence="2">Belongs to the 5'-nucleotidase family.</text>
</comment>
<comment type="caution">
    <text evidence="6">The sequence shown here is derived from an EMBL/GenBank/DDBJ whole genome shotgun (WGS) entry which is preliminary data.</text>
</comment>
<evidence type="ECO:0000259" key="5">
    <source>
        <dbReference type="Pfam" id="PF02872"/>
    </source>
</evidence>
<dbReference type="InterPro" id="IPR004843">
    <property type="entry name" value="Calcineurin-like_PHP"/>
</dbReference>
<dbReference type="InterPro" id="IPR036907">
    <property type="entry name" value="5'-Nucleotdase_C_sf"/>
</dbReference>
<dbReference type="EMBL" id="JAROCD010000016">
    <property type="protein sequence ID" value="MDN4604933.1"/>
    <property type="molecule type" value="Genomic_DNA"/>
</dbReference>
<evidence type="ECO:0000313" key="6">
    <source>
        <dbReference type="EMBL" id="MDN4604933.1"/>
    </source>
</evidence>
<dbReference type="SUPFAM" id="SSF56300">
    <property type="entry name" value="Metallo-dependent phosphatases"/>
    <property type="match status" value="1"/>
</dbReference>
<keyword evidence="2 6" id="KW-0378">Hydrolase</keyword>
<dbReference type="GO" id="GO:0016787">
    <property type="term" value="F:hydrolase activity"/>
    <property type="evidence" value="ECO:0007669"/>
    <property type="project" value="UniProtKB-KW"/>
</dbReference>